<keyword evidence="6" id="KW-0276">Fatty acid metabolism</keyword>
<keyword evidence="5 10" id="KW-0274">FAD</keyword>
<evidence type="ECO:0000256" key="2">
    <source>
        <dbReference type="ARBA" id="ARBA00004275"/>
    </source>
</evidence>
<dbReference type="InterPro" id="IPR009100">
    <property type="entry name" value="AcylCoA_DH/oxidase_NM_dom_sf"/>
</dbReference>
<dbReference type="InterPro" id="IPR046373">
    <property type="entry name" value="Acyl-CoA_Oxase/DH_mid-dom_sf"/>
</dbReference>
<protein>
    <recommendedName>
        <fullName evidence="10">Acyl-coenzyme A oxidase</fullName>
    </recommendedName>
</protein>
<comment type="subcellular location">
    <subcellularLocation>
        <location evidence="2">Peroxisome</location>
    </subcellularLocation>
</comment>
<accession>A0A4P9ZBD9</accession>
<comment type="cofactor">
    <cofactor evidence="1">
        <name>FAD</name>
        <dbReference type="ChEBI" id="CHEBI:57692"/>
    </cofactor>
</comment>
<keyword evidence="9" id="KW-0576">Peroxisome</keyword>
<dbReference type="GO" id="GO:0005777">
    <property type="term" value="C:peroxisome"/>
    <property type="evidence" value="ECO:0007669"/>
    <property type="project" value="UniProtKB-SubCell"/>
</dbReference>
<evidence type="ECO:0000256" key="6">
    <source>
        <dbReference type="ARBA" id="ARBA00022832"/>
    </source>
</evidence>
<dbReference type="EMBL" id="ML004465">
    <property type="protein sequence ID" value="RKP30157.1"/>
    <property type="molecule type" value="Genomic_DNA"/>
</dbReference>
<feature type="compositionally biased region" description="Basic and acidic residues" evidence="12">
    <location>
        <begin position="582"/>
        <end position="592"/>
    </location>
</feature>
<evidence type="ECO:0000256" key="7">
    <source>
        <dbReference type="ARBA" id="ARBA00023002"/>
    </source>
</evidence>
<evidence type="ECO:0000259" key="14">
    <source>
        <dbReference type="Pfam" id="PF14749"/>
    </source>
</evidence>
<keyword evidence="7" id="KW-0560">Oxidoreductase</keyword>
<evidence type="ECO:0000256" key="5">
    <source>
        <dbReference type="ARBA" id="ARBA00022827"/>
    </source>
</evidence>
<dbReference type="OrthoDB" id="538336at2759"/>
<name>A0A4P9ZBD9_9ASCO</name>
<dbReference type="GO" id="GO:0055088">
    <property type="term" value="P:lipid homeostasis"/>
    <property type="evidence" value="ECO:0007669"/>
    <property type="project" value="TreeGrafter"/>
</dbReference>
<proteinExistence type="inferred from homology"/>
<evidence type="ECO:0000256" key="1">
    <source>
        <dbReference type="ARBA" id="ARBA00001974"/>
    </source>
</evidence>
<dbReference type="PANTHER" id="PTHR10909">
    <property type="entry name" value="ELECTRON TRANSPORT OXIDOREDUCTASE"/>
    <property type="match status" value="1"/>
</dbReference>
<comment type="similarity">
    <text evidence="3 10">Belongs to the acyl-CoA oxidase family.</text>
</comment>
<dbReference type="GO" id="GO:0005504">
    <property type="term" value="F:fatty acid binding"/>
    <property type="evidence" value="ECO:0007669"/>
    <property type="project" value="TreeGrafter"/>
</dbReference>
<dbReference type="InterPro" id="IPR036250">
    <property type="entry name" value="AcylCo_DH-like_C"/>
</dbReference>
<dbReference type="Gene3D" id="1.20.140.10">
    <property type="entry name" value="Butyryl-CoA Dehydrogenase, subunit A, domain 3"/>
    <property type="match status" value="2"/>
</dbReference>
<evidence type="ECO:0000256" key="10">
    <source>
        <dbReference type="PIRNR" id="PIRNR000168"/>
    </source>
</evidence>
<reference evidence="17" key="1">
    <citation type="journal article" date="2018" name="Nat. Microbiol.">
        <title>Leveraging single-cell genomics to expand the fungal tree of life.</title>
        <authorList>
            <person name="Ahrendt S.R."/>
            <person name="Quandt C.A."/>
            <person name="Ciobanu D."/>
            <person name="Clum A."/>
            <person name="Salamov A."/>
            <person name="Andreopoulos B."/>
            <person name="Cheng J.F."/>
            <person name="Woyke T."/>
            <person name="Pelin A."/>
            <person name="Henrissat B."/>
            <person name="Reynolds N.K."/>
            <person name="Benny G.L."/>
            <person name="Smith M.E."/>
            <person name="James T.Y."/>
            <person name="Grigoriev I.V."/>
        </authorList>
    </citation>
    <scope>NUCLEOTIDE SEQUENCE [LARGE SCALE GENOMIC DNA]</scope>
    <source>
        <strain evidence="17">Baker2002</strain>
    </source>
</reference>
<dbReference type="Gene3D" id="1.10.540.10">
    <property type="entry name" value="Acyl-CoA dehydrogenase/oxidase, N-terminal domain"/>
    <property type="match status" value="1"/>
</dbReference>
<dbReference type="UniPathway" id="UPA00661"/>
<dbReference type="Pfam" id="PF01756">
    <property type="entry name" value="ACOX"/>
    <property type="match status" value="1"/>
</dbReference>
<gene>
    <name evidence="16" type="ORF">METBISCDRAFT_27665</name>
</gene>
<sequence>MNIPKVPGSVTYAAAPDPRLSIQRERPLAQFNLDRMNYFLEGSKDRALETRKFIGQMERDPILAASPKDYDATKAEHRAFTLQKIDRLARYIEFETFDELERRLSIVHLGLFLKCIRSNGMQSQMQYWLLRKEAAYVKNHYRCFGMTELAHGSNVAALETTATFDEKNDEFVVHTPHLSATKLIVKGKDYGVKTFVVLLRDADHNLIPGVSIGDIGSKMGRDGIDNGWIQFSHVRIPRFFMLQRYCKVFAGGDEIEPPLNQLSYSALLLDRVVMVKDAHHRRLIPLLALTYAFSDGANVLAETSSATMDALDRAVADDKKLLNDDVERMKSLSVASGSLKSIVIWLTLDTIDQCGQACGGHGYSSYAGFGKAFNYFRPSQLLKKYAAAKKGEVATGVLAFFGGYKRLLGTQPVLEKSDLACARADEALEAKNCDTDFIGADLVTLSKLLAHYFLLKAFLDKIEATKSFSSLVPVLDFLAQLYGALTILEGFSSVLLTYSVASTEAMAYNSTEHIAALFAAVRPHMIPLTDSFMISDMIINAPIGYYDEDIYENYFRTVTTDNPSRRTKAPNSAALEAMFNRKSDEERQRFEREEEAEVLSS</sequence>
<dbReference type="GO" id="GO:0033540">
    <property type="term" value="P:fatty acid beta-oxidation using acyl-CoA oxidase"/>
    <property type="evidence" value="ECO:0007669"/>
    <property type="project" value="UniProtKB-UniPathway"/>
</dbReference>
<dbReference type="AlphaFoldDB" id="A0A4P9ZBD9"/>
<dbReference type="PANTHER" id="PTHR10909:SF352">
    <property type="entry name" value="ACYL-COENZYME A OXIDASE-LIKE PROTEIN"/>
    <property type="match status" value="1"/>
</dbReference>
<organism evidence="16 17">
    <name type="scientific">Metschnikowia bicuspidata</name>
    <dbReference type="NCBI Taxonomy" id="27322"/>
    <lineage>
        <taxon>Eukaryota</taxon>
        <taxon>Fungi</taxon>
        <taxon>Dikarya</taxon>
        <taxon>Ascomycota</taxon>
        <taxon>Saccharomycotina</taxon>
        <taxon>Pichiomycetes</taxon>
        <taxon>Metschnikowiaceae</taxon>
        <taxon>Metschnikowia</taxon>
    </lineage>
</organism>
<evidence type="ECO:0000256" key="11">
    <source>
        <dbReference type="PIRSR" id="PIRSR000168-2"/>
    </source>
</evidence>
<dbReference type="InterPro" id="IPR029320">
    <property type="entry name" value="Acyl-CoA_ox_N"/>
</dbReference>
<feature type="domain" description="Acyl-CoA oxidase C-terminal" evidence="13">
    <location>
        <begin position="433"/>
        <end position="577"/>
    </location>
</feature>
<dbReference type="Proteomes" id="UP000268321">
    <property type="component" value="Unassembled WGS sequence"/>
</dbReference>
<evidence type="ECO:0000256" key="12">
    <source>
        <dbReference type="SAM" id="MobiDB-lite"/>
    </source>
</evidence>
<dbReference type="GO" id="GO:0003997">
    <property type="term" value="F:acyl-CoA oxidase activity"/>
    <property type="evidence" value="ECO:0007669"/>
    <property type="project" value="InterPro"/>
</dbReference>
<evidence type="ECO:0000256" key="3">
    <source>
        <dbReference type="ARBA" id="ARBA00006288"/>
    </source>
</evidence>
<evidence type="ECO:0000256" key="4">
    <source>
        <dbReference type="ARBA" id="ARBA00022630"/>
    </source>
</evidence>
<evidence type="ECO:0000259" key="13">
    <source>
        <dbReference type="Pfam" id="PF01756"/>
    </source>
</evidence>
<dbReference type="SUPFAM" id="SSF56645">
    <property type="entry name" value="Acyl-CoA dehydrogenase NM domain-like"/>
    <property type="match status" value="1"/>
</dbReference>
<evidence type="ECO:0000259" key="15">
    <source>
        <dbReference type="Pfam" id="PF22924"/>
    </source>
</evidence>
<feature type="domain" description="Acyl-coenzyme A oxidase N-terminal" evidence="14">
    <location>
        <begin position="33"/>
        <end position="133"/>
    </location>
</feature>
<evidence type="ECO:0000313" key="16">
    <source>
        <dbReference type="EMBL" id="RKP30157.1"/>
    </source>
</evidence>
<evidence type="ECO:0000313" key="17">
    <source>
        <dbReference type="Proteomes" id="UP000268321"/>
    </source>
</evidence>
<dbReference type="Pfam" id="PF22924">
    <property type="entry name" value="ACOX_C_alpha1"/>
    <property type="match status" value="1"/>
</dbReference>
<evidence type="ECO:0000256" key="9">
    <source>
        <dbReference type="ARBA" id="ARBA00023140"/>
    </source>
</evidence>
<dbReference type="InterPro" id="IPR012258">
    <property type="entry name" value="Acyl-CoA_oxidase"/>
</dbReference>
<dbReference type="Pfam" id="PF14749">
    <property type="entry name" value="Acyl-CoA_ox_N"/>
    <property type="match status" value="1"/>
</dbReference>
<feature type="binding site" evidence="11">
    <location>
        <position position="147"/>
    </location>
    <ligand>
        <name>FAD</name>
        <dbReference type="ChEBI" id="CHEBI:57692"/>
    </ligand>
</feature>
<dbReference type="InterPro" id="IPR037069">
    <property type="entry name" value="AcylCoA_DH/ox_N_sf"/>
</dbReference>
<dbReference type="SUPFAM" id="SSF47203">
    <property type="entry name" value="Acyl-CoA dehydrogenase C-terminal domain-like"/>
    <property type="match status" value="2"/>
</dbReference>
<dbReference type="GO" id="GO:0071949">
    <property type="term" value="F:FAD binding"/>
    <property type="evidence" value="ECO:0007669"/>
    <property type="project" value="InterPro"/>
</dbReference>
<dbReference type="PIRSF" id="PIRSF000168">
    <property type="entry name" value="Acyl-CoA_oxidase"/>
    <property type="match status" value="1"/>
</dbReference>
<dbReference type="InterPro" id="IPR055060">
    <property type="entry name" value="ACOX_C_alpha1"/>
</dbReference>
<keyword evidence="8" id="KW-0443">Lipid metabolism</keyword>
<keyword evidence="17" id="KW-1185">Reference proteome</keyword>
<feature type="region of interest" description="Disordered" evidence="12">
    <location>
        <begin position="582"/>
        <end position="601"/>
    </location>
</feature>
<evidence type="ECO:0000256" key="8">
    <source>
        <dbReference type="ARBA" id="ARBA00023098"/>
    </source>
</evidence>
<dbReference type="InterPro" id="IPR002655">
    <property type="entry name" value="Acyl-CoA_oxidase_C"/>
</dbReference>
<keyword evidence="4 10" id="KW-0285">Flavoprotein</keyword>
<feature type="domain" description="Acyl-CoA oxidase C-alpha1" evidence="15">
    <location>
        <begin position="277"/>
        <end position="379"/>
    </location>
</feature>
<dbReference type="Gene3D" id="2.40.110.10">
    <property type="entry name" value="Butyryl-CoA Dehydrogenase, subunit A, domain 2"/>
    <property type="match status" value="2"/>
</dbReference>